<gene>
    <name evidence="2" type="ORF">A2924_02875</name>
</gene>
<dbReference type="AlphaFoldDB" id="A0A1F5X5S8"/>
<dbReference type="Gene3D" id="3.30.70.1290">
    <property type="entry name" value="Transposase IS200-like"/>
    <property type="match status" value="1"/>
</dbReference>
<accession>A0A1F5X5S8</accession>
<reference evidence="2 3" key="1">
    <citation type="journal article" date="2016" name="Nat. Commun.">
        <title>Thousands of microbial genomes shed light on interconnected biogeochemical processes in an aquifer system.</title>
        <authorList>
            <person name="Anantharaman K."/>
            <person name="Brown C.T."/>
            <person name="Hug L.A."/>
            <person name="Sharon I."/>
            <person name="Castelle C.J."/>
            <person name="Probst A.J."/>
            <person name="Thomas B.C."/>
            <person name="Singh A."/>
            <person name="Wilkins M.J."/>
            <person name="Karaoz U."/>
            <person name="Brodie E.L."/>
            <person name="Williams K.H."/>
            <person name="Hubbard S.S."/>
            <person name="Banfield J.F."/>
        </authorList>
    </citation>
    <scope>NUCLEOTIDE SEQUENCE [LARGE SCALE GENOMIC DNA]</scope>
</reference>
<name>A0A1F5X5S8_9BACT</name>
<organism evidence="2 3">
    <name type="scientific">Candidatus Giovannonibacteria bacterium RIFCSPLOWO2_01_FULL_44_16</name>
    <dbReference type="NCBI Taxonomy" id="1798348"/>
    <lineage>
        <taxon>Bacteria</taxon>
        <taxon>Candidatus Giovannoniibacteriota</taxon>
    </lineage>
</organism>
<proteinExistence type="predicted"/>
<dbReference type="GO" id="GO:0004803">
    <property type="term" value="F:transposase activity"/>
    <property type="evidence" value="ECO:0007669"/>
    <property type="project" value="InterPro"/>
</dbReference>
<comment type="caution">
    <text evidence="2">The sequence shown here is derived from an EMBL/GenBank/DDBJ whole genome shotgun (WGS) entry which is preliminary data.</text>
</comment>
<dbReference type="PANTHER" id="PTHR34322:SF2">
    <property type="entry name" value="TRANSPOSASE IS200-LIKE DOMAIN-CONTAINING PROTEIN"/>
    <property type="match status" value="1"/>
</dbReference>
<dbReference type="InterPro" id="IPR036515">
    <property type="entry name" value="Transposase_17_sf"/>
</dbReference>
<dbReference type="EMBL" id="MFIA01000004">
    <property type="protein sequence ID" value="OGF83234.1"/>
    <property type="molecule type" value="Genomic_DNA"/>
</dbReference>
<dbReference type="InterPro" id="IPR002686">
    <property type="entry name" value="Transposase_17"/>
</dbReference>
<dbReference type="GO" id="GO:0003677">
    <property type="term" value="F:DNA binding"/>
    <property type="evidence" value="ECO:0007669"/>
    <property type="project" value="InterPro"/>
</dbReference>
<dbReference type="GO" id="GO:0006313">
    <property type="term" value="P:DNA transposition"/>
    <property type="evidence" value="ECO:0007669"/>
    <property type="project" value="InterPro"/>
</dbReference>
<protein>
    <recommendedName>
        <fullName evidence="1">Transposase IS200-like domain-containing protein</fullName>
    </recommendedName>
</protein>
<dbReference type="SUPFAM" id="SSF143422">
    <property type="entry name" value="Transposase IS200-like"/>
    <property type="match status" value="1"/>
</dbReference>
<evidence type="ECO:0000313" key="3">
    <source>
        <dbReference type="Proteomes" id="UP000178046"/>
    </source>
</evidence>
<evidence type="ECO:0000259" key="1">
    <source>
        <dbReference type="SMART" id="SM01321"/>
    </source>
</evidence>
<dbReference type="SMART" id="SM01321">
    <property type="entry name" value="Y1_Tnp"/>
    <property type="match status" value="1"/>
</dbReference>
<feature type="domain" description="Transposase IS200-like" evidence="1">
    <location>
        <begin position="15"/>
        <end position="159"/>
    </location>
</feature>
<dbReference type="Proteomes" id="UP000178046">
    <property type="component" value="Unassembled WGS sequence"/>
</dbReference>
<dbReference type="Pfam" id="PF01797">
    <property type="entry name" value="Y1_Tnp"/>
    <property type="match status" value="1"/>
</dbReference>
<sequence>MLNTMIQRISFEGDKPLFHIFNRGVEKRNIFLDDNDRNRFLFLLCILQGDIFLNHSSRLAKEFGQHGRLAIDEIMEDIIEARIVELVGFTLMPNHFHLIVLELKDGGLTKFMSRLANSYTKYFNIKNDRNGYLFGSNFHKKLIDTNEYLLHLSAYIHRNPREIKKWNNKESDYPWSSYQDYIGENRWGNLLSPEIILDQFSDRKEYLGFTRSSVAKLKKFESALEFD</sequence>
<evidence type="ECO:0000313" key="2">
    <source>
        <dbReference type="EMBL" id="OGF83234.1"/>
    </source>
</evidence>
<dbReference type="PANTHER" id="PTHR34322">
    <property type="entry name" value="TRANSPOSASE, Y1_TNP DOMAIN-CONTAINING"/>
    <property type="match status" value="1"/>
</dbReference>